<keyword evidence="4" id="KW-1185">Reference proteome</keyword>
<dbReference type="PANTHER" id="PTHR23171">
    <property type="entry name" value="GDOWN1"/>
    <property type="match status" value="1"/>
</dbReference>
<dbReference type="Pfam" id="PF15328">
    <property type="entry name" value="GCOM2"/>
    <property type="match status" value="1"/>
</dbReference>
<gene>
    <name evidence="3" type="ORF">Bhyg_15544</name>
</gene>
<accession>A0A9Q0RVA6</accession>
<dbReference type="InterPro" id="IPR051375">
    <property type="entry name" value="Tuftelin_GRINL1A/MYZAP/CCD68"/>
</dbReference>
<dbReference type="GO" id="GO:0005634">
    <property type="term" value="C:nucleus"/>
    <property type="evidence" value="ECO:0007669"/>
    <property type="project" value="InterPro"/>
</dbReference>
<sequence>MVFVCSHGSHLICYFAFLFCKDTKKMSAKTINIPITTPKLGKIPGELPSIPAEKKINKKELHKHTKTELEELLERQSKLLSNKARLSKLPDKGKRIQDFYDLIVKEIANKDEIDVTSKLFSDLNIATIGSAKLTNMEWNGKFNPDYVDTALDSDDDADENDPIALLAQSRMDKKKLKILRPEKQLITSADLEEIKSFSHDIQKTDSVNSDHSDLEPHALHMCEVESHKQNKPKFLPHKTTISNCHSVENEKGRRQGRRWEITAATPPIIRNSEAQVLSLQESIAIERQQKENMKEIERKHAEERMAEKRKLITNIMSVPEASERNMNLFFTTYRDVVDDDDDSDDPADVDSDDQVHDGDDYNEGGVTIVQYGD</sequence>
<proteinExistence type="predicted"/>
<dbReference type="PANTHER" id="PTHR23171:SF13">
    <property type="entry name" value="DNA-DIRECTED RNA POLYMERASE II SUBUNIT GRINL1A"/>
    <property type="match status" value="1"/>
</dbReference>
<evidence type="ECO:0000256" key="2">
    <source>
        <dbReference type="SAM" id="MobiDB-lite"/>
    </source>
</evidence>
<dbReference type="OrthoDB" id="2408655at2759"/>
<dbReference type="AlphaFoldDB" id="A0A9Q0RVA6"/>
<reference evidence="3" key="1">
    <citation type="submission" date="2022-07" db="EMBL/GenBank/DDBJ databases">
        <authorList>
            <person name="Trinca V."/>
            <person name="Uliana J.V.C."/>
            <person name="Torres T.T."/>
            <person name="Ward R.J."/>
            <person name="Monesi N."/>
        </authorList>
    </citation>
    <scope>NUCLEOTIDE SEQUENCE</scope>
    <source>
        <strain evidence="3">HSMRA1968</strain>
        <tissue evidence="3">Whole embryos</tissue>
    </source>
</reference>
<comment type="caution">
    <text evidence="3">The sequence shown here is derived from an EMBL/GenBank/DDBJ whole genome shotgun (WGS) entry which is preliminary data.</text>
</comment>
<organism evidence="3 4">
    <name type="scientific">Pseudolycoriella hygida</name>
    <dbReference type="NCBI Taxonomy" id="35572"/>
    <lineage>
        <taxon>Eukaryota</taxon>
        <taxon>Metazoa</taxon>
        <taxon>Ecdysozoa</taxon>
        <taxon>Arthropoda</taxon>
        <taxon>Hexapoda</taxon>
        <taxon>Insecta</taxon>
        <taxon>Pterygota</taxon>
        <taxon>Neoptera</taxon>
        <taxon>Endopterygota</taxon>
        <taxon>Diptera</taxon>
        <taxon>Nematocera</taxon>
        <taxon>Sciaroidea</taxon>
        <taxon>Sciaridae</taxon>
        <taxon>Pseudolycoriella</taxon>
    </lineage>
</organism>
<keyword evidence="1" id="KW-0175">Coiled coil</keyword>
<dbReference type="InterPro" id="IPR026213">
    <property type="entry name" value="GRINL1"/>
</dbReference>
<evidence type="ECO:0000256" key="1">
    <source>
        <dbReference type="SAM" id="Coils"/>
    </source>
</evidence>
<feature type="region of interest" description="Disordered" evidence="2">
    <location>
        <begin position="336"/>
        <end position="373"/>
    </location>
</feature>
<evidence type="ECO:0000313" key="4">
    <source>
        <dbReference type="Proteomes" id="UP001151699"/>
    </source>
</evidence>
<dbReference type="Proteomes" id="UP001151699">
    <property type="component" value="Unassembled WGS sequence"/>
</dbReference>
<dbReference type="EMBL" id="WJQU01002137">
    <property type="protein sequence ID" value="KAJ6633217.1"/>
    <property type="molecule type" value="Genomic_DNA"/>
</dbReference>
<evidence type="ECO:0000313" key="3">
    <source>
        <dbReference type="EMBL" id="KAJ6633217.1"/>
    </source>
</evidence>
<feature type="coiled-coil region" evidence="1">
    <location>
        <begin position="279"/>
        <end position="306"/>
    </location>
</feature>
<dbReference type="GO" id="GO:0006368">
    <property type="term" value="P:transcription elongation by RNA polymerase II"/>
    <property type="evidence" value="ECO:0007669"/>
    <property type="project" value="InterPro"/>
</dbReference>
<dbReference type="PRINTS" id="PR02085">
    <property type="entry name" value="POLR2GRINL1"/>
</dbReference>
<dbReference type="GO" id="GO:0003711">
    <property type="term" value="F:transcription elongation factor activity"/>
    <property type="evidence" value="ECO:0007669"/>
    <property type="project" value="InterPro"/>
</dbReference>
<name>A0A9Q0RVA6_9DIPT</name>
<feature type="compositionally biased region" description="Acidic residues" evidence="2">
    <location>
        <begin position="337"/>
        <end position="352"/>
    </location>
</feature>
<protein>
    <submittedName>
        <fullName evidence="3">Uncharacterized protein</fullName>
    </submittedName>
</protein>